<dbReference type="InterPro" id="IPR017850">
    <property type="entry name" value="Alkaline_phosphatase_core_sf"/>
</dbReference>
<dbReference type="GO" id="GO:0004065">
    <property type="term" value="F:arylsulfatase activity"/>
    <property type="evidence" value="ECO:0007669"/>
    <property type="project" value="InterPro"/>
</dbReference>
<feature type="modified residue" description="3-oxoalanine (Cys)" evidence="5">
    <location>
        <position position="64"/>
    </location>
</feature>
<dbReference type="OrthoDB" id="96314at2759"/>
<dbReference type="GO" id="GO:0005539">
    <property type="term" value="F:glycosaminoglycan binding"/>
    <property type="evidence" value="ECO:0007669"/>
    <property type="project" value="TreeGrafter"/>
</dbReference>
<protein>
    <recommendedName>
        <fullName evidence="7">Sulfatase N-terminal domain-containing protein</fullName>
    </recommendedName>
</protein>
<dbReference type="SUPFAM" id="SSF53649">
    <property type="entry name" value="Alkaline phosphatase-like"/>
    <property type="match status" value="1"/>
</dbReference>
<name>A0A9W8RMD9_9HYPO</name>
<evidence type="ECO:0000259" key="7">
    <source>
        <dbReference type="Pfam" id="PF00884"/>
    </source>
</evidence>
<keyword evidence="4" id="KW-0325">Glycoprotein</keyword>
<dbReference type="InterPro" id="IPR000917">
    <property type="entry name" value="Sulfatase_N"/>
</dbReference>
<evidence type="ECO:0000256" key="2">
    <source>
        <dbReference type="ARBA" id="ARBA00022729"/>
    </source>
</evidence>
<dbReference type="AlphaFoldDB" id="A0A9W8RMD9"/>
<evidence type="ECO:0000256" key="1">
    <source>
        <dbReference type="ARBA" id="ARBA00008779"/>
    </source>
</evidence>
<dbReference type="PANTHER" id="PTHR43108">
    <property type="entry name" value="N-ACETYLGLUCOSAMINE-6-SULFATASE FAMILY MEMBER"/>
    <property type="match status" value="1"/>
</dbReference>
<evidence type="ECO:0000256" key="5">
    <source>
        <dbReference type="PIRSR" id="PIRSR000972-50"/>
    </source>
</evidence>
<keyword evidence="3" id="KW-0378">Hydrolase</keyword>
<dbReference type="InterPro" id="IPR024607">
    <property type="entry name" value="Sulfatase_CS"/>
</dbReference>
<reference evidence="8" key="1">
    <citation type="submission" date="2022-09" db="EMBL/GenBank/DDBJ databases">
        <title>Fusarium specimens isolated from Avocado Roots.</title>
        <authorList>
            <person name="Stajich J."/>
            <person name="Roper C."/>
            <person name="Heimlech-Rivalta G."/>
        </authorList>
    </citation>
    <scope>NUCLEOTIDE SEQUENCE</scope>
    <source>
        <strain evidence="8">CF00136</strain>
    </source>
</reference>
<keyword evidence="2 6" id="KW-0732">Signal</keyword>
<dbReference type="Pfam" id="PF00884">
    <property type="entry name" value="Sulfatase"/>
    <property type="match status" value="1"/>
</dbReference>
<dbReference type="PROSITE" id="PS00523">
    <property type="entry name" value="SULFATASE_1"/>
    <property type="match status" value="1"/>
</dbReference>
<feature type="chain" id="PRO_5040881194" description="Sulfatase N-terminal domain-containing protein" evidence="6">
    <location>
        <begin position="18"/>
        <end position="523"/>
    </location>
</feature>
<evidence type="ECO:0000256" key="6">
    <source>
        <dbReference type="SAM" id="SignalP"/>
    </source>
</evidence>
<comment type="PTM">
    <text evidence="5">The conversion to 3-oxoalanine (also known as C-formylglycine, FGly), of a serine or cysteine residue in prokaryotes and of a cysteine residue in eukaryotes, is critical for catalytic activity.</text>
</comment>
<gene>
    <name evidence="8" type="ORF">NW762_014033</name>
</gene>
<dbReference type="CDD" id="cd16147">
    <property type="entry name" value="G6S"/>
    <property type="match status" value="1"/>
</dbReference>
<dbReference type="Proteomes" id="UP001152049">
    <property type="component" value="Unassembled WGS sequence"/>
</dbReference>
<feature type="signal peptide" evidence="6">
    <location>
        <begin position="1"/>
        <end position="17"/>
    </location>
</feature>
<organism evidence="8 9">
    <name type="scientific">Fusarium torreyae</name>
    <dbReference type="NCBI Taxonomy" id="1237075"/>
    <lineage>
        <taxon>Eukaryota</taxon>
        <taxon>Fungi</taxon>
        <taxon>Dikarya</taxon>
        <taxon>Ascomycota</taxon>
        <taxon>Pezizomycotina</taxon>
        <taxon>Sordariomycetes</taxon>
        <taxon>Hypocreomycetidae</taxon>
        <taxon>Hypocreales</taxon>
        <taxon>Nectriaceae</taxon>
        <taxon>Fusarium</taxon>
    </lineage>
</organism>
<dbReference type="Gene3D" id="3.40.720.10">
    <property type="entry name" value="Alkaline Phosphatase, subunit A"/>
    <property type="match status" value="1"/>
</dbReference>
<dbReference type="PANTHER" id="PTHR43108:SF8">
    <property type="entry name" value="SD21168P"/>
    <property type="match status" value="1"/>
</dbReference>
<sequence length="523" mass="59499">MLAFTAIVLMLAQVALCRRPNILFILTDDQDLHMESVEHMPHLKDLIVDKGTTYSQHYCTVALCCPSRATLWTGKAAHNHNVTNVSPPHGGYPKVVKEGVNDENLFIWMQEAGYNTYYTGKLWNFHTVDNYNEPYAKGFNGSDFLLDPYTYQYWNGKISHNGEEPVSLAGQYSTDVIAERAKSWLSEAIEADQPFFLTVSPIAPHSNWVIDVERDLSYLEEPKPAPRHQDLFKDYAIPRDPSFNAAIDGAVGWIKDLPELNDTKVRYNDHYQRQRLRALQSVDEMLPQLVDELEAAGQLDNTYIFYTTDNGYHISQHRMNPGKECGYDTDIHIPFFVRGPGVPSGGSIDAVTTHTDVAATILKIADIEKDSDGTSIPLNKSDSQNLRHEHAAIEYWGASDPFQTRNLAADSQTSLDYQILGRPLTKILTRLNALIMVLKTCKGRVCTHPWETLHPDGSIIGLHHAAHEQYDSFYQHQPTMWFSECPEAYIAEVENQEDVKPFTQEMIVQRPGFDWTKHWQHFT</sequence>
<dbReference type="PIRSF" id="PIRSF000972">
    <property type="entry name" value="Arylsulf_plant"/>
    <property type="match status" value="1"/>
</dbReference>
<comment type="caution">
    <text evidence="8">The sequence shown here is derived from an EMBL/GenBank/DDBJ whole genome shotgun (WGS) entry which is preliminary data.</text>
</comment>
<evidence type="ECO:0000256" key="3">
    <source>
        <dbReference type="ARBA" id="ARBA00022801"/>
    </source>
</evidence>
<comment type="similarity">
    <text evidence="1">Belongs to the sulfatase family.</text>
</comment>
<dbReference type="GO" id="GO:0008449">
    <property type="term" value="F:N-acetylglucosamine-6-sulfatase activity"/>
    <property type="evidence" value="ECO:0007669"/>
    <property type="project" value="TreeGrafter"/>
</dbReference>
<accession>A0A9W8RMD9</accession>
<evidence type="ECO:0000313" key="9">
    <source>
        <dbReference type="Proteomes" id="UP001152049"/>
    </source>
</evidence>
<evidence type="ECO:0000256" key="4">
    <source>
        <dbReference type="ARBA" id="ARBA00023180"/>
    </source>
</evidence>
<dbReference type="GO" id="GO:0018958">
    <property type="term" value="P:phenol-containing compound metabolic process"/>
    <property type="evidence" value="ECO:0007669"/>
    <property type="project" value="InterPro"/>
</dbReference>
<dbReference type="EMBL" id="JAOQAZ010000046">
    <property type="protein sequence ID" value="KAJ4245524.1"/>
    <property type="molecule type" value="Genomic_DNA"/>
</dbReference>
<feature type="domain" description="Sulfatase N-terminal" evidence="7">
    <location>
        <begin position="20"/>
        <end position="367"/>
    </location>
</feature>
<evidence type="ECO:0000313" key="8">
    <source>
        <dbReference type="EMBL" id="KAJ4245524.1"/>
    </source>
</evidence>
<proteinExistence type="inferred from homology"/>
<keyword evidence="9" id="KW-1185">Reference proteome</keyword>
<dbReference type="InterPro" id="IPR012083">
    <property type="entry name" value="Arylsulfatase"/>
</dbReference>